<evidence type="ECO:0000256" key="10">
    <source>
        <dbReference type="RuleBase" id="RU003812"/>
    </source>
</evidence>
<feature type="binding site" evidence="8">
    <location>
        <position position="182"/>
    </location>
    <ligand>
        <name>ATP</name>
        <dbReference type="ChEBI" id="CHEBI:30616"/>
    </ligand>
</feature>
<dbReference type="EC" id="6.3.1.5" evidence="8 10"/>
<dbReference type="EMBL" id="CP012542">
    <property type="protein sequence ID" value="QCD44970.1"/>
    <property type="molecule type" value="Genomic_DNA"/>
</dbReference>
<keyword evidence="2 8" id="KW-0436">Ligase</keyword>
<protein>
    <recommendedName>
        <fullName evidence="8 10">NH(3)-dependent NAD(+) synthetase</fullName>
        <ecNumber evidence="8 10">6.3.1.5</ecNumber>
    </recommendedName>
</protein>
<reference evidence="12 13" key="1">
    <citation type="submission" date="2016-07" db="EMBL/GenBank/DDBJ databases">
        <title>Comparative genomics of the Campylobacter concisus group.</title>
        <authorList>
            <person name="Miller W.G."/>
            <person name="Yee E."/>
            <person name="Chapman M.H."/>
            <person name="Huynh S."/>
            <person name="Bono J.L."/>
            <person name="On S.L.W."/>
            <person name="StLeger J."/>
            <person name="Foster G."/>
            <person name="Parker C.T."/>
        </authorList>
    </citation>
    <scope>NUCLEOTIDE SEQUENCE [LARGE SCALE GENOMIC DNA]</scope>
    <source>
        <strain evidence="12 13">CCUG 21559</strain>
    </source>
</reference>
<feature type="binding site" evidence="8">
    <location>
        <position position="160"/>
    </location>
    <ligand>
        <name>ATP</name>
        <dbReference type="ChEBI" id="CHEBI:30616"/>
    </ligand>
</feature>
<keyword evidence="7 8" id="KW-0520">NAD</keyword>
<evidence type="ECO:0000256" key="6">
    <source>
        <dbReference type="ARBA" id="ARBA00022842"/>
    </source>
</evidence>
<name>A0A6G5QH26_9BACT</name>
<evidence type="ECO:0000256" key="2">
    <source>
        <dbReference type="ARBA" id="ARBA00022598"/>
    </source>
</evidence>
<keyword evidence="5 8" id="KW-0067">ATP-binding</keyword>
<keyword evidence="13" id="KW-1185">Reference proteome</keyword>
<dbReference type="GO" id="GO:0008795">
    <property type="term" value="F:NAD+ synthase activity"/>
    <property type="evidence" value="ECO:0007669"/>
    <property type="project" value="UniProtKB-UniRule"/>
</dbReference>
<comment type="pathway">
    <text evidence="8">Cofactor biosynthesis; NAD(+) biosynthesis; NAD(+) from deamido-NAD(+) (ammonia route): step 1/1.</text>
</comment>
<dbReference type="RefSeq" id="WP_171993883.1">
    <property type="nucleotide sequence ID" value="NZ_CP012542.1"/>
</dbReference>
<comment type="catalytic activity">
    <reaction evidence="8 10">
        <text>deamido-NAD(+) + NH4(+) + ATP = AMP + diphosphate + NAD(+) + H(+)</text>
        <dbReference type="Rhea" id="RHEA:21188"/>
        <dbReference type="ChEBI" id="CHEBI:15378"/>
        <dbReference type="ChEBI" id="CHEBI:28938"/>
        <dbReference type="ChEBI" id="CHEBI:30616"/>
        <dbReference type="ChEBI" id="CHEBI:33019"/>
        <dbReference type="ChEBI" id="CHEBI:57540"/>
        <dbReference type="ChEBI" id="CHEBI:58437"/>
        <dbReference type="ChEBI" id="CHEBI:456215"/>
        <dbReference type="EC" id="6.3.1.5"/>
    </reaction>
</comment>
<organism evidence="12 13">
    <name type="scientific">Campylobacter mucosalis CCUG 21559</name>
    <dbReference type="NCBI Taxonomy" id="1032067"/>
    <lineage>
        <taxon>Bacteria</taxon>
        <taxon>Pseudomonadati</taxon>
        <taxon>Campylobacterota</taxon>
        <taxon>Epsilonproteobacteria</taxon>
        <taxon>Campylobacterales</taxon>
        <taxon>Campylobacteraceae</taxon>
        <taxon>Campylobacter</taxon>
    </lineage>
</organism>
<dbReference type="GO" id="GO:0005524">
    <property type="term" value="F:ATP binding"/>
    <property type="evidence" value="ECO:0007669"/>
    <property type="project" value="UniProtKB-UniRule"/>
</dbReference>
<evidence type="ECO:0000256" key="1">
    <source>
        <dbReference type="ARBA" id="ARBA00005859"/>
    </source>
</evidence>
<dbReference type="AlphaFoldDB" id="A0A6G5QH26"/>
<comment type="subunit">
    <text evidence="8">Homodimer.</text>
</comment>
<dbReference type="CDD" id="cd00553">
    <property type="entry name" value="NAD_synthase"/>
    <property type="match status" value="1"/>
</dbReference>
<evidence type="ECO:0000256" key="4">
    <source>
        <dbReference type="ARBA" id="ARBA00022741"/>
    </source>
</evidence>
<dbReference type="InterPro" id="IPR022926">
    <property type="entry name" value="NH(3)-dep_NAD(+)_synth"/>
</dbReference>
<dbReference type="GO" id="GO:0046872">
    <property type="term" value="F:metal ion binding"/>
    <property type="evidence" value="ECO:0007669"/>
    <property type="project" value="UniProtKB-KW"/>
</dbReference>
<dbReference type="SUPFAM" id="SSF52402">
    <property type="entry name" value="Adenine nucleotide alpha hydrolases-like"/>
    <property type="match status" value="1"/>
</dbReference>
<evidence type="ECO:0000256" key="7">
    <source>
        <dbReference type="ARBA" id="ARBA00023027"/>
    </source>
</evidence>
<dbReference type="HAMAP" id="MF_00193">
    <property type="entry name" value="NadE_ammonia_dep"/>
    <property type="match status" value="1"/>
</dbReference>
<dbReference type="NCBIfam" id="NF010587">
    <property type="entry name" value="PRK13980.1"/>
    <property type="match status" value="1"/>
</dbReference>
<evidence type="ECO:0000256" key="9">
    <source>
        <dbReference type="RuleBase" id="RU003811"/>
    </source>
</evidence>
<dbReference type="FunFam" id="3.40.50.620:FF:000106">
    <property type="entry name" value="Glutamine-dependent NAD(+) synthetase"/>
    <property type="match status" value="1"/>
</dbReference>
<gene>
    <name evidence="8 12" type="primary">nadE</name>
    <name evidence="12" type="ORF">CMUC_1200</name>
</gene>
<dbReference type="InterPro" id="IPR003694">
    <property type="entry name" value="NAD_synthase"/>
</dbReference>
<dbReference type="PANTHER" id="PTHR23090">
    <property type="entry name" value="NH 3 /GLUTAMINE-DEPENDENT NAD + SYNTHETASE"/>
    <property type="match status" value="1"/>
</dbReference>
<sequence>MRDYQKLVQILVDFLRDYLEKSGTKNLLLGVSGGIDSAVVATLCKLATPQTHALLMPTSTSNPQNLKDGLWLCENLGIEYQVIDIEPIINAYEKSANVSFNNMRKGNLSARVRMSLLYDRSAVLNALVVGTSNKSEIMLGYGTIYGDLACAINPIANLFKTEIYELAKYLKVHQNFITKAPSADLWQGQSDEADLGYSYAKLDEVLSFIDKHGYKALKDKFDDEILNLVISRIEKNRFKTRMPAIAEI</sequence>
<comment type="caution">
    <text evidence="8">Lacks conserved residue(s) required for the propagation of feature annotation.</text>
</comment>
<feature type="domain" description="NAD/GMP synthase" evidence="11">
    <location>
        <begin position="8"/>
        <end position="243"/>
    </location>
</feature>
<dbReference type="InterPro" id="IPR022310">
    <property type="entry name" value="NAD/GMP_synthase"/>
</dbReference>
<dbReference type="Pfam" id="PF02540">
    <property type="entry name" value="NAD_synthase"/>
    <property type="match status" value="1"/>
</dbReference>
<feature type="binding site" evidence="8">
    <location>
        <position position="131"/>
    </location>
    <ligand>
        <name>ATP</name>
        <dbReference type="ChEBI" id="CHEBI:30616"/>
    </ligand>
</feature>
<evidence type="ECO:0000256" key="3">
    <source>
        <dbReference type="ARBA" id="ARBA00022723"/>
    </source>
</evidence>
<keyword evidence="4 8" id="KW-0547">Nucleotide-binding</keyword>
<feature type="binding site" evidence="8">
    <location>
        <position position="136"/>
    </location>
    <ligand>
        <name>Mg(2+)</name>
        <dbReference type="ChEBI" id="CHEBI:18420"/>
    </ligand>
</feature>
<dbReference type="NCBIfam" id="TIGR00552">
    <property type="entry name" value="nadE"/>
    <property type="match status" value="1"/>
</dbReference>
<dbReference type="Gene3D" id="3.40.50.620">
    <property type="entry name" value="HUPs"/>
    <property type="match status" value="1"/>
</dbReference>
<feature type="binding site" evidence="8">
    <location>
        <begin position="30"/>
        <end position="37"/>
    </location>
    <ligand>
        <name>ATP</name>
        <dbReference type="ChEBI" id="CHEBI:30616"/>
    </ligand>
</feature>
<evidence type="ECO:0000313" key="13">
    <source>
        <dbReference type="Proteomes" id="UP000503264"/>
    </source>
</evidence>
<accession>A0A6G5QH26</accession>
<dbReference type="GO" id="GO:0004359">
    <property type="term" value="F:glutaminase activity"/>
    <property type="evidence" value="ECO:0007669"/>
    <property type="project" value="InterPro"/>
</dbReference>
<evidence type="ECO:0000313" key="12">
    <source>
        <dbReference type="EMBL" id="QCD44970.1"/>
    </source>
</evidence>
<dbReference type="Proteomes" id="UP000503264">
    <property type="component" value="Chromosome"/>
</dbReference>
<dbReference type="UniPathway" id="UPA00253">
    <property type="reaction ID" value="UER00333"/>
</dbReference>
<keyword evidence="6 8" id="KW-0460">Magnesium</keyword>
<evidence type="ECO:0000256" key="8">
    <source>
        <dbReference type="HAMAP-Rule" id="MF_00193"/>
    </source>
</evidence>
<evidence type="ECO:0000256" key="5">
    <source>
        <dbReference type="ARBA" id="ARBA00022840"/>
    </source>
</evidence>
<feature type="binding site" evidence="8">
    <location>
        <position position="36"/>
    </location>
    <ligand>
        <name>Mg(2+)</name>
        <dbReference type="ChEBI" id="CHEBI:18420"/>
    </ligand>
</feature>
<evidence type="ECO:0000259" key="11">
    <source>
        <dbReference type="Pfam" id="PF02540"/>
    </source>
</evidence>
<keyword evidence="3 8" id="KW-0479">Metal-binding</keyword>
<feature type="binding site" description="in other chain" evidence="8">
    <location>
        <position position="111"/>
    </location>
    <ligand>
        <name>deamido-NAD(+)</name>
        <dbReference type="ChEBI" id="CHEBI:58437"/>
        <note>ligand shared between two neighboring subunits</note>
    </ligand>
</feature>
<proteinExistence type="inferred from homology"/>
<dbReference type="GO" id="GO:0003952">
    <property type="term" value="F:NAD+ synthase (glutamine-hydrolyzing) activity"/>
    <property type="evidence" value="ECO:0007669"/>
    <property type="project" value="InterPro"/>
</dbReference>
<comment type="similarity">
    <text evidence="1 8 9">Belongs to the NAD synthetase family.</text>
</comment>
<dbReference type="PANTHER" id="PTHR23090:SF9">
    <property type="entry name" value="GLUTAMINE-DEPENDENT NAD(+) SYNTHETASE"/>
    <property type="match status" value="1"/>
</dbReference>
<comment type="function">
    <text evidence="8">Catalyzes the ATP-dependent amidation of deamido-NAD to form NAD. Uses ammonia as a nitrogen source.</text>
</comment>
<dbReference type="GO" id="GO:0009435">
    <property type="term" value="P:NAD+ biosynthetic process"/>
    <property type="evidence" value="ECO:0007669"/>
    <property type="project" value="UniProtKB-UniRule"/>
</dbReference>
<dbReference type="GO" id="GO:0005737">
    <property type="term" value="C:cytoplasm"/>
    <property type="evidence" value="ECO:0007669"/>
    <property type="project" value="InterPro"/>
</dbReference>
<dbReference type="InterPro" id="IPR014729">
    <property type="entry name" value="Rossmann-like_a/b/a_fold"/>
</dbReference>